<dbReference type="InParanoid" id="A0A1E7ERJ8"/>
<sequence length="742" mass="82293">MSTNTTTPADDDDIDKNVSSPVSSPVNSPVNSPVSSPVSSPINSPIARRKSSLTPPRPSKLSLRSLGDKKNARGTPTGGGGSGNNNFGSSRSSHHSRISIGSTGSATSAATGSNNPITNDIKLNILVHDKLPKVQKYNQFQRWKGNFLTKFDSYLCESGTIPAKIASEKLQTTLEVCLQRSIVLLKHIDNGDLSVTTGKKTVKASLSLKEFCNSLDACRNELQQSIPATKSDERRSKYTKFQIGSALIHSSFPQYIAMKQLEDSVQTISTLTMDQENNDDVLDKQQRELFLHYQKQVSRFCDVMADLDLYDIMMKCVEFFHQPPDNNDESDCGSEEITIFIQRYNAQKGQQQQQSENDDAAVLKTVKVDVDENETIANTVSSFVLEELGVPKNENKLTIRYGKDDDIVIQNPNKATLRDLGIDNGDVLTVEQQCIDITIHRKTTTDGKPIKGGKVGDVKIKISIEPMATLKELKIKIAESLSPFDVDDDDGSEGNIVDDQILFLVSPSNSSSKGYNGNNKSNSSSNNKSIELSDNDKSCADYGIIMGAVLDLKFPIKENAPDAIVNEEDEPIIIVDTKYGTMFSINHKEAITKGVVTPVSMNDALIFQEITTKEIDIERLKKSMLESPNLKVKPALVIEKMKIEDYDPSGAKDVQNMWGVSLKKTNKVKRGTEIFFVDLQTKSIGVLDRNKLLEMKFITVVQITDQNDKLIETLEEGERDQQRYDYYVRGIRTIFGIEYANH</sequence>
<evidence type="ECO:0000313" key="4">
    <source>
        <dbReference type="Proteomes" id="UP000095751"/>
    </source>
</evidence>
<feature type="domain" description="Ubiquitin-like" evidence="2">
    <location>
        <begin position="337"/>
        <end position="430"/>
    </location>
</feature>
<dbReference type="OrthoDB" id="45868at2759"/>
<accession>A0A1E7ERJ8</accession>
<feature type="compositionally biased region" description="Low complexity" evidence="1">
    <location>
        <begin position="508"/>
        <end position="529"/>
    </location>
</feature>
<dbReference type="CDD" id="cd17039">
    <property type="entry name" value="Ubl_ubiquitin_like"/>
    <property type="match status" value="1"/>
</dbReference>
<dbReference type="InterPro" id="IPR000626">
    <property type="entry name" value="Ubiquitin-like_dom"/>
</dbReference>
<dbReference type="AlphaFoldDB" id="A0A1E7ERJ8"/>
<organism evidence="3 4">
    <name type="scientific">Fragilariopsis cylindrus CCMP1102</name>
    <dbReference type="NCBI Taxonomy" id="635003"/>
    <lineage>
        <taxon>Eukaryota</taxon>
        <taxon>Sar</taxon>
        <taxon>Stramenopiles</taxon>
        <taxon>Ochrophyta</taxon>
        <taxon>Bacillariophyta</taxon>
        <taxon>Bacillariophyceae</taxon>
        <taxon>Bacillariophycidae</taxon>
        <taxon>Bacillariales</taxon>
        <taxon>Bacillariaceae</taxon>
        <taxon>Fragilariopsis</taxon>
    </lineage>
</organism>
<feature type="region of interest" description="Disordered" evidence="1">
    <location>
        <begin position="1"/>
        <end position="114"/>
    </location>
</feature>
<name>A0A1E7ERJ8_9STRA</name>
<feature type="compositionally biased region" description="Low complexity" evidence="1">
    <location>
        <begin position="98"/>
        <end position="113"/>
    </location>
</feature>
<dbReference type="EMBL" id="KV784379">
    <property type="protein sequence ID" value="OEU08650.1"/>
    <property type="molecule type" value="Genomic_DNA"/>
</dbReference>
<evidence type="ECO:0000256" key="1">
    <source>
        <dbReference type="SAM" id="MobiDB-lite"/>
    </source>
</evidence>
<protein>
    <recommendedName>
        <fullName evidence="2">Ubiquitin-like domain-containing protein</fullName>
    </recommendedName>
</protein>
<reference evidence="3 4" key="1">
    <citation type="submission" date="2016-09" db="EMBL/GenBank/DDBJ databases">
        <title>Extensive genetic diversity and differential bi-allelic expression allows diatom success in the polar Southern Ocean.</title>
        <authorList>
            <consortium name="DOE Joint Genome Institute"/>
            <person name="Mock T."/>
            <person name="Otillar R.P."/>
            <person name="Strauss J."/>
            <person name="Dupont C."/>
            <person name="Frickenhaus S."/>
            <person name="Maumus F."/>
            <person name="Mcmullan M."/>
            <person name="Sanges R."/>
            <person name="Schmutz J."/>
            <person name="Toseland A."/>
            <person name="Valas R."/>
            <person name="Veluchamy A."/>
            <person name="Ward B.J."/>
            <person name="Allen A."/>
            <person name="Barry K."/>
            <person name="Falciatore A."/>
            <person name="Ferrante M."/>
            <person name="Fortunato A.E."/>
            <person name="Gloeckner G."/>
            <person name="Gruber A."/>
            <person name="Hipkin R."/>
            <person name="Janech M."/>
            <person name="Kroth P."/>
            <person name="Leese F."/>
            <person name="Lindquist E."/>
            <person name="Lyon B.R."/>
            <person name="Martin J."/>
            <person name="Mayer C."/>
            <person name="Parker M."/>
            <person name="Quesneville H."/>
            <person name="Raymond J."/>
            <person name="Uhlig C."/>
            <person name="Valentin K.U."/>
            <person name="Worden A.Z."/>
            <person name="Armbrust E.V."/>
            <person name="Bowler C."/>
            <person name="Green B."/>
            <person name="Moulton V."/>
            <person name="Van Oosterhout C."/>
            <person name="Grigoriev I."/>
        </authorList>
    </citation>
    <scope>NUCLEOTIDE SEQUENCE [LARGE SCALE GENOMIC DNA]</scope>
    <source>
        <strain evidence="3 4">CCMP1102</strain>
    </source>
</reference>
<gene>
    <name evidence="3" type="ORF">FRACYDRAFT_249546</name>
</gene>
<proteinExistence type="predicted"/>
<evidence type="ECO:0000313" key="3">
    <source>
        <dbReference type="EMBL" id="OEU08650.1"/>
    </source>
</evidence>
<feature type="compositionally biased region" description="Low complexity" evidence="1">
    <location>
        <begin position="17"/>
        <end position="46"/>
    </location>
</feature>
<dbReference type="Proteomes" id="UP000095751">
    <property type="component" value="Unassembled WGS sequence"/>
</dbReference>
<feature type="region of interest" description="Disordered" evidence="1">
    <location>
        <begin position="508"/>
        <end position="532"/>
    </location>
</feature>
<keyword evidence="4" id="KW-1185">Reference proteome</keyword>
<evidence type="ECO:0000259" key="2">
    <source>
        <dbReference type="PROSITE" id="PS50053"/>
    </source>
</evidence>
<dbReference type="KEGG" id="fcy:FRACYDRAFT_249546"/>
<dbReference type="PROSITE" id="PS50053">
    <property type="entry name" value="UBIQUITIN_2"/>
    <property type="match status" value="1"/>
</dbReference>